<feature type="transmembrane region" description="Helical" evidence="2">
    <location>
        <begin position="172"/>
        <end position="194"/>
    </location>
</feature>
<keyword evidence="2" id="KW-0472">Membrane</keyword>
<evidence type="ECO:0000256" key="2">
    <source>
        <dbReference type="SAM" id="Phobius"/>
    </source>
</evidence>
<feature type="compositionally biased region" description="Basic and acidic residues" evidence="1">
    <location>
        <begin position="777"/>
        <end position="791"/>
    </location>
</feature>
<keyword evidence="2" id="KW-0812">Transmembrane</keyword>
<accession>A0ABR2ZJY1</accession>
<dbReference type="Proteomes" id="UP001437256">
    <property type="component" value="Unassembled WGS sequence"/>
</dbReference>
<evidence type="ECO:0000259" key="3">
    <source>
        <dbReference type="Pfam" id="PF20153"/>
    </source>
</evidence>
<protein>
    <recommendedName>
        <fullName evidence="3">DUF6535 domain-containing protein</fullName>
    </recommendedName>
</protein>
<feature type="transmembrane region" description="Helical" evidence="2">
    <location>
        <begin position="206"/>
        <end position="229"/>
    </location>
</feature>
<feature type="transmembrane region" description="Helical" evidence="2">
    <location>
        <begin position="118"/>
        <end position="137"/>
    </location>
</feature>
<feature type="compositionally biased region" description="Basic and acidic residues" evidence="1">
    <location>
        <begin position="7"/>
        <end position="22"/>
    </location>
</feature>
<organism evidence="4 5">
    <name type="scientific">Marasmius tenuissimus</name>
    <dbReference type="NCBI Taxonomy" id="585030"/>
    <lineage>
        <taxon>Eukaryota</taxon>
        <taxon>Fungi</taxon>
        <taxon>Dikarya</taxon>
        <taxon>Basidiomycota</taxon>
        <taxon>Agaricomycotina</taxon>
        <taxon>Agaricomycetes</taxon>
        <taxon>Agaricomycetidae</taxon>
        <taxon>Agaricales</taxon>
        <taxon>Marasmiineae</taxon>
        <taxon>Marasmiaceae</taxon>
        <taxon>Marasmius</taxon>
    </lineage>
</organism>
<feature type="region of interest" description="Disordered" evidence="1">
    <location>
        <begin position="1"/>
        <end position="22"/>
    </location>
</feature>
<evidence type="ECO:0000313" key="4">
    <source>
        <dbReference type="EMBL" id="KAL0060762.1"/>
    </source>
</evidence>
<proteinExistence type="predicted"/>
<feature type="compositionally biased region" description="Basic and acidic residues" evidence="1">
    <location>
        <begin position="753"/>
        <end position="762"/>
    </location>
</feature>
<dbReference type="EMBL" id="JBBXMP010000162">
    <property type="protein sequence ID" value="KAL0060762.1"/>
    <property type="molecule type" value="Genomic_DNA"/>
</dbReference>
<feature type="domain" description="DUF6535" evidence="3">
    <location>
        <begin position="28"/>
        <end position="200"/>
    </location>
</feature>
<dbReference type="InterPro" id="IPR045338">
    <property type="entry name" value="DUF6535"/>
</dbReference>
<dbReference type="Pfam" id="PF20153">
    <property type="entry name" value="DUF6535"/>
    <property type="match status" value="1"/>
</dbReference>
<evidence type="ECO:0000313" key="5">
    <source>
        <dbReference type="Proteomes" id="UP001437256"/>
    </source>
</evidence>
<feature type="compositionally biased region" description="Low complexity" evidence="1">
    <location>
        <begin position="736"/>
        <end position="752"/>
    </location>
</feature>
<keyword evidence="2" id="KW-1133">Transmembrane helix</keyword>
<name>A0ABR2ZJY1_9AGAR</name>
<gene>
    <name evidence="4" type="ORF">AAF712_012453</name>
</gene>
<evidence type="ECO:0000256" key="1">
    <source>
        <dbReference type="SAM" id="MobiDB-lite"/>
    </source>
</evidence>
<sequence length="869" mass="99552">MPSIINDEAKNSNEVPGKDKLSSKEKAWAEVMKRVEEIDGGMEKGWKEDIDTLLVFAGLFSAVVTAFTIESYQWLSEDPSDQNIAILTQISTQLNNQSATAFKPTPFIPSPSVVRINVFWFLSLILALVDALFGLMCKQWLREFRRPTKTRTPEQWLSLRCFRSESFERWHVPSFLAALPIILEVALFCFFAGLLELLWTKHRIPFAFAGIIIGIAVVFYMATTILPGIDILRLVFRVHPAIHRGGWPLSPKLSEIPEMDYLCPYKSPQAWVTFKVFAWTLSSSFSLSHRAISYRLKKWLDAGDFEFSLDYFVDIVRGKLRHLGDWFSVDLDIIERFSRIHSCPEMYELRAHRWLTHEFQDIPLMLPHLETLLQALPPQLIMPGVFDRDICRLDREWTTTDVKNSLEGYNWDISAPFTFSKLQLRLLTFHVVRTTARDSFLYDYAPPFSWNERHLFTLGECCVPLTCILRWILGNDTRAKAIPYIEHFLQHPADIWLNPHTFPLESILPLLIPLTTVDLHPSNIERLLVDLLGLIDTKLREWNCMWDIADPYSWIDGLDTLRVRQELPKNHFARHAGCFPVSMNRLNTLLGDPTTNDIALEYMQEYYQVLGQDRTDWGWDTLSNLLDHLRTYVLRNIPADLEKYPPHLQEELKKLEEPFGTLADEIPCVLRRQETLPFLKSFHEIVGDKRRRWWKGDWRSWDISLKCVAHLNGLPLDYFDTPNPPSNSSAVDEDAPSSAGSGSAAAGPSTSANERREDERPVESVGFGAEAKGGADASERHSLEQPRRHSVVDFASQPQVSLSRNEAAFDGTIVPDGQEISLDPAGLALAPSLRGTRERETLGEEVDPGETTWYADILELHLFDYLITE</sequence>
<keyword evidence="5" id="KW-1185">Reference proteome</keyword>
<feature type="region of interest" description="Disordered" evidence="1">
    <location>
        <begin position="724"/>
        <end position="791"/>
    </location>
</feature>
<comment type="caution">
    <text evidence="4">The sequence shown here is derived from an EMBL/GenBank/DDBJ whole genome shotgun (WGS) entry which is preliminary data.</text>
</comment>
<reference evidence="4 5" key="1">
    <citation type="submission" date="2024-05" db="EMBL/GenBank/DDBJ databases">
        <title>A draft genome resource for the thread blight pathogen Marasmius tenuissimus strain MS-2.</title>
        <authorList>
            <person name="Yulfo-Soto G.E."/>
            <person name="Baruah I.K."/>
            <person name="Amoako-Attah I."/>
            <person name="Bukari Y."/>
            <person name="Meinhardt L.W."/>
            <person name="Bailey B.A."/>
            <person name="Cohen S.P."/>
        </authorList>
    </citation>
    <scope>NUCLEOTIDE SEQUENCE [LARGE SCALE GENOMIC DNA]</scope>
    <source>
        <strain evidence="4 5">MS-2</strain>
    </source>
</reference>